<organism evidence="7 8">
    <name type="scientific">Streptomyces katrae</name>
    <dbReference type="NCBI Taxonomy" id="68223"/>
    <lineage>
        <taxon>Bacteria</taxon>
        <taxon>Bacillati</taxon>
        <taxon>Actinomycetota</taxon>
        <taxon>Actinomycetes</taxon>
        <taxon>Kitasatosporales</taxon>
        <taxon>Streptomycetaceae</taxon>
        <taxon>Streptomyces</taxon>
    </lineage>
</organism>
<evidence type="ECO:0000313" key="7">
    <source>
        <dbReference type="EMBL" id="KJY36534.1"/>
    </source>
</evidence>
<keyword evidence="8" id="KW-1185">Reference proteome</keyword>
<dbReference type="Pfam" id="PF21597">
    <property type="entry name" value="TetR_C_43"/>
    <property type="match status" value="1"/>
</dbReference>
<dbReference type="PANTHER" id="PTHR30055:SF234">
    <property type="entry name" value="HTH-TYPE TRANSCRIPTIONAL REGULATOR BETI"/>
    <property type="match status" value="1"/>
</dbReference>
<gene>
    <name evidence="7" type="ORF">VR44_07860</name>
</gene>
<feature type="DNA-binding region" description="H-T-H motif" evidence="4">
    <location>
        <begin position="43"/>
        <end position="62"/>
    </location>
</feature>
<reference evidence="7 8" key="1">
    <citation type="submission" date="2015-02" db="EMBL/GenBank/DDBJ databases">
        <authorList>
            <person name="Ju K.-S."/>
            <person name="Doroghazi J.R."/>
            <person name="Metcalf W."/>
        </authorList>
    </citation>
    <scope>NUCLEOTIDE SEQUENCE [LARGE SCALE GENOMIC DNA]</scope>
    <source>
        <strain evidence="7 8">NRRL ISP-5550</strain>
    </source>
</reference>
<dbReference type="GO" id="GO:0003700">
    <property type="term" value="F:DNA-binding transcription factor activity"/>
    <property type="evidence" value="ECO:0007669"/>
    <property type="project" value="TreeGrafter"/>
</dbReference>
<comment type="caution">
    <text evidence="7">The sequence shown here is derived from an EMBL/GenBank/DDBJ whole genome shotgun (WGS) entry which is preliminary data.</text>
</comment>
<dbReference type="PRINTS" id="PR00455">
    <property type="entry name" value="HTHTETR"/>
</dbReference>
<dbReference type="AlphaFoldDB" id="A0A0F4JRS8"/>
<dbReference type="InterPro" id="IPR050109">
    <property type="entry name" value="HTH-type_TetR-like_transc_reg"/>
</dbReference>
<evidence type="ECO:0000256" key="2">
    <source>
        <dbReference type="ARBA" id="ARBA00023125"/>
    </source>
</evidence>
<dbReference type="InterPro" id="IPR036271">
    <property type="entry name" value="Tet_transcr_reg_TetR-rel_C_sf"/>
</dbReference>
<keyword evidence="2 4" id="KW-0238">DNA-binding</keyword>
<keyword evidence="3" id="KW-0804">Transcription</keyword>
<dbReference type="OrthoDB" id="3192968at2"/>
<dbReference type="PATRIC" id="fig|68223.7.peg.4279"/>
<dbReference type="EMBL" id="JZWV01000154">
    <property type="protein sequence ID" value="KJY36534.1"/>
    <property type="molecule type" value="Genomic_DNA"/>
</dbReference>
<name>A0A0F4JRS8_9ACTN</name>
<keyword evidence="1" id="KW-0805">Transcription regulation</keyword>
<protein>
    <submittedName>
        <fullName evidence="7">TetR family transcriptional regulator</fullName>
    </submittedName>
</protein>
<dbReference type="InterPro" id="IPR001647">
    <property type="entry name" value="HTH_TetR"/>
</dbReference>
<evidence type="ECO:0000313" key="8">
    <source>
        <dbReference type="Proteomes" id="UP000033551"/>
    </source>
</evidence>
<dbReference type="Proteomes" id="UP000033551">
    <property type="component" value="Unassembled WGS sequence"/>
</dbReference>
<dbReference type="RefSeq" id="WP_045946668.1">
    <property type="nucleotide sequence ID" value="NZ_JZWV01000154.1"/>
</dbReference>
<evidence type="ECO:0000256" key="4">
    <source>
        <dbReference type="PROSITE-ProRule" id="PRU00335"/>
    </source>
</evidence>
<feature type="region of interest" description="Disordered" evidence="5">
    <location>
        <begin position="1"/>
        <end position="21"/>
    </location>
</feature>
<sequence>MSTPPAPAAPGGGRRPRADAERNRALVLAAARALFEERGGEVQMPEVARAAGVGIGTLYRHFPSKQALVEAAAEQRFAGILETALTDCLREPEAGQGLARYLHHVGGTLARSPGLTAAAQSATGSSAPGGETRRRLEEAVAALIAQGRAAGTLRADLTVEDVYMIVGGLSGIIRTGSGDWRRFLDLTFEGLRPRRTG</sequence>
<evidence type="ECO:0000259" key="6">
    <source>
        <dbReference type="PROSITE" id="PS50977"/>
    </source>
</evidence>
<accession>A0A0F4JRS8</accession>
<dbReference type="GO" id="GO:0000976">
    <property type="term" value="F:transcription cis-regulatory region binding"/>
    <property type="evidence" value="ECO:0007669"/>
    <property type="project" value="TreeGrafter"/>
</dbReference>
<evidence type="ECO:0000256" key="5">
    <source>
        <dbReference type="SAM" id="MobiDB-lite"/>
    </source>
</evidence>
<feature type="domain" description="HTH tetR-type" evidence="6">
    <location>
        <begin position="21"/>
        <end position="80"/>
    </location>
</feature>
<proteinExistence type="predicted"/>
<dbReference type="PROSITE" id="PS50977">
    <property type="entry name" value="HTH_TETR_2"/>
    <property type="match status" value="1"/>
</dbReference>
<evidence type="ECO:0000256" key="1">
    <source>
        <dbReference type="ARBA" id="ARBA00023015"/>
    </source>
</evidence>
<dbReference type="Gene3D" id="1.10.357.10">
    <property type="entry name" value="Tetracycline Repressor, domain 2"/>
    <property type="match status" value="1"/>
</dbReference>
<dbReference type="InterPro" id="IPR009057">
    <property type="entry name" value="Homeodomain-like_sf"/>
</dbReference>
<evidence type="ECO:0000256" key="3">
    <source>
        <dbReference type="ARBA" id="ARBA00023163"/>
    </source>
</evidence>
<dbReference type="SUPFAM" id="SSF46689">
    <property type="entry name" value="Homeodomain-like"/>
    <property type="match status" value="1"/>
</dbReference>
<dbReference type="STRING" id="68223.GCA_002028425_06418"/>
<dbReference type="PANTHER" id="PTHR30055">
    <property type="entry name" value="HTH-TYPE TRANSCRIPTIONAL REGULATOR RUTR"/>
    <property type="match status" value="1"/>
</dbReference>
<dbReference type="SUPFAM" id="SSF48498">
    <property type="entry name" value="Tetracyclin repressor-like, C-terminal domain"/>
    <property type="match status" value="1"/>
</dbReference>
<dbReference type="Pfam" id="PF00440">
    <property type="entry name" value="TetR_N"/>
    <property type="match status" value="1"/>
</dbReference>
<dbReference type="InterPro" id="IPR049445">
    <property type="entry name" value="TetR_SbtR-like_C"/>
</dbReference>